<evidence type="ECO:0000256" key="15">
    <source>
        <dbReference type="ARBA" id="ARBA00024313"/>
    </source>
</evidence>
<evidence type="ECO:0000256" key="1">
    <source>
        <dbReference type="ARBA" id="ARBA00004448"/>
    </source>
</evidence>
<evidence type="ECO:0000256" key="4">
    <source>
        <dbReference type="ARBA" id="ARBA00022448"/>
    </source>
</evidence>
<dbReference type="EMBL" id="RWIC01000267">
    <property type="protein sequence ID" value="TKC46453.1"/>
    <property type="molecule type" value="Genomic_DNA"/>
</dbReference>
<keyword evidence="4" id="KW-0813">Transport</keyword>
<reference evidence="22" key="1">
    <citation type="journal article" date="2019" name="IScience">
        <title>Narwhal Genome Reveals Long-Term Low Genetic Diversity despite Current Large Abundance Size.</title>
        <authorList>
            <person name="Westbury M.V."/>
            <person name="Petersen B."/>
            <person name="Garde E."/>
            <person name="Heide-Jorgensen M.P."/>
            <person name="Lorenzen E.D."/>
        </authorList>
    </citation>
    <scope>NUCLEOTIDE SEQUENCE [LARGE SCALE GENOMIC DNA]</scope>
</reference>
<evidence type="ECO:0000256" key="18">
    <source>
        <dbReference type="SAM" id="Phobius"/>
    </source>
</evidence>
<keyword evidence="8" id="KW-1278">Translocase</keyword>
<evidence type="ECO:0000256" key="12">
    <source>
        <dbReference type="ARBA" id="ARBA00023075"/>
    </source>
</evidence>
<evidence type="ECO:0000256" key="17">
    <source>
        <dbReference type="ARBA" id="ARBA00049551"/>
    </source>
</evidence>
<dbReference type="GO" id="GO:0042773">
    <property type="term" value="P:ATP synthesis coupled electron transport"/>
    <property type="evidence" value="ECO:0007669"/>
    <property type="project" value="InterPro"/>
</dbReference>
<evidence type="ECO:0000313" key="21">
    <source>
        <dbReference type="EMBL" id="TKC46453.1"/>
    </source>
</evidence>
<dbReference type="PANTHER" id="PTHR42829">
    <property type="entry name" value="NADH-UBIQUINONE OXIDOREDUCTASE CHAIN 5"/>
    <property type="match status" value="1"/>
</dbReference>
<evidence type="ECO:0000256" key="10">
    <source>
        <dbReference type="ARBA" id="ARBA00022989"/>
    </source>
</evidence>
<organism evidence="21 22">
    <name type="scientific">Monodon monoceros</name>
    <name type="common">Narwhal</name>
    <name type="synonym">Ceratodon monodon</name>
    <dbReference type="NCBI Taxonomy" id="40151"/>
    <lineage>
        <taxon>Eukaryota</taxon>
        <taxon>Metazoa</taxon>
        <taxon>Chordata</taxon>
        <taxon>Craniata</taxon>
        <taxon>Vertebrata</taxon>
        <taxon>Euteleostomi</taxon>
        <taxon>Mammalia</taxon>
        <taxon>Eutheria</taxon>
        <taxon>Laurasiatheria</taxon>
        <taxon>Artiodactyla</taxon>
        <taxon>Whippomorpha</taxon>
        <taxon>Cetacea</taxon>
        <taxon>Odontoceti</taxon>
        <taxon>Monodontidae</taxon>
        <taxon>Monodon</taxon>
    </lineage>
</organism>
<keyword evidence="5" id="KW-0679">Respiratory chain</keyword>
<keyword evidence="13" id="KW-0496">Mitochondrion</keyword>
<dbReference type="InterPro" id="IPR001750">
    <property type="entry name" value="ND/Mrp_TM"/>
</dbReference>
<dbReference type="PANTHER" id="PTHR42829:SF2">
    <property type="entry name" value="NADH-UBIQUINONE OXIDOREDUCTASE CHAIN 5"/>
    <property type="match status" value="1"/>
</dbReference>
<keyword evidence="7" id="KW-0999">Mitochondrion inner membrane</keyword>
<dbReference type="Pfam" id="PF06455">
    <property type="entry name" value="NADH5_C"/>
    <property type="match status" value="1"/>
</dbReference>
<evidence type="ECO:0000256" key="2">
    <source>
        <dbReference type="ARBA" id="ARBA00012944"/>
    </source>
</evidence>
<evidence type="ECO:0000256" key="9">
    <source>
        <dbReference type="ARBA" id="ARBA00022982"/>
    </source>
</evidence>
<dbReference type="GO" id="GO:0005743">
    <property type="term" value="C:mitochondrial inner membrane"/>
    <property type="evidence" value="ECO:0007669"/>
    <property type="project" value="UniProtKB-SubCell"/>
</dbReference>
<dbReference type="GO" id="GO:0008137">
    <property type="term" value="F:NADH dehydrogenase (ubiquinone) activity"/>
    <property type="evidence" value="ECO:0007669"/>
    <property type="project" value="UniProtKB-EC"/>
</dbReference>
<dbReference type="InterPro" id="IPR003945">
    <property type="entry name" value="NU5C-like"/>
</dbReference>
<feature type="transmembrane region" description="Helical" evidence="18">
    <location>
        <begin position="206"/>
        <end position="224"/>
    </location>
</feature>
<evidence type="ECO:0000256" key="11">
    <source>
        <dbReference type="ARBA" id="ARBA00023027"/>
    </source>
</evidence>
<dbReference type="GO" id="GO:0003954">
    <property type="term" value="F:NADH dehydrogenase activity"/>
    <property type="evidence" value="ECO:0007669"/>
    <property type="project" value="TreeGrafter"/>
</dbReference>
<feature type="domain" description="NADH:quinone oxidoreductase/Mrp antiporter transmembrane" evidence="19">
    <location>
        <begin position="182"/>
        <end position="305"/>
    </location>
</feature>
<keyword evidence="11" id="KW-0520">NAD</keyword>
<feature type="domain" description="NADH dehydrogenase subunit 5 C-terminal" evidence="20">
    <location>
        <begin position="315"/>
        <end position="417"/>
    </location>
</feature>
<dbReference type="InterPro" id="IPR010934">
    <property type="entry name" value="NADH_DH_su5_C"/>
</dbReference>
<evidence type="ECO:0000313" key="22">
    <source>
        <dbReference type="Proteomes" id="UP000308365"/>
    </source>
</evidence>
<comment type="catalytic activity">
    <reaction evidence="17">
        <text>a ubiquinone + NADH + 5 H(+)(in) = a ubiquinol + NAD(+) + 4 H(+)(out)</text>
        <dbReference type="Rhea" id="RHEA:29091"/>
        <dbReference type="Rhea" id="RHEA-COMP:9565"/>
        <dbReference type="Rhea" id="RHEA-COMP:9566"/>
        <dbReference type="ChEBI" id="CHEBI:15378"/>
        <dbReference type="ChEBI" id="CHEBI:16389"/>
        <dbReference type="ChEBI" id="CHEBI:17976"/>
        <dbReference type="ChEBI" id="CHEBI:57540"/>
        <dbReference type="ChEBI" id="CHEBI:57945"/>
        <dbReference type="EC" id="7.1.1.2"/>
    </reaction>
</comment>
<evidence type="ECO:0000256" key="7">
    <source>
        <dbReference type="ARBA" id="ARBA00022792"/>
    </source>
</evidence>
<evidence type="ECO:0000256" key="13">
    <source>
        <dbReference type="ARBA" id="ARBA00023128"/>
    </source>
</evidence>
<feature type="transmembrane region" description="Helical" evidence="18">
    <location>
        <begin position="373"/>
        <end position="391"/>
    </location>
</feature>
<evidence type="ECO:0000256" key="8">
    <source>
        <dbReference type="ARBA" id="ARBA00022967"/>
    </source>
</evidence>
<dbReference type="EC" id="7.1.1.2" evidence="2"/>
<keyword evidence="9" id="KW-0249">Electron transport</keyword>
<accession>A0A4U1FA92</accession>
<gene>
    <name evidence="21" type="ORF">EI555_011679</name>
</gene>
<evidence type="ECO:0000256" key="3">
    <source>
        <dbReference type="ARBA" id="ARBA00021096"/>
    </source>
</evidence>
<feature type="non-terminal residue" evidence="21">
    <location>
        <position position="1"/>
    </location>
</feature>
<protein>
    <recommendedName>
        <fullName evidence="3">NADH-ubiquinone oxidoreductase chain 5</fullName>
        <ecNumber evidence="2">7.1.1.2</ecNumber>
    </recommendedName>
    <alternativeName>
        <fullName evidence="16">NADH dehydrogenase subunit 5</fullName>
    </alternativeName>
</protein>
<feature type="transmembrane region" description="Helical" evidence="18">
    <location>
        <begin position="273"/>
        <end position="295"/>
    </location>
</feature>
<proteinExistence type="predicted"/>
<evidence type="ECO:0000259" key="20">
    <source>
        <dbReference type="Pfam" id="PF06455"/>
    </source>
</evidence>
<evidence type="ECO:0000256" key="5">
    <source>
        <dbReference type="ARBA" id="ARBA00022660"/>
    </source>
</evidence>
<keyword evidence="12" id="KW-0830">Ubiquinone</keyword>
<sequence length="423" mass="47866">RITSTLSSTNTYSKCHRLTNFSNTSISNTNNSQLLIQHFHMTSISKITYHVFFRQSHSTCYCSHSYPNTLKLYRGHCSNNCPLPHIIHIILPSKFKLQTNLQQNNCSPSYTIYTNDTNYNNTNIYKITHIHPLLFLNICASSIICHMIYYGIFNDLCWLQLENPPNLASSHSLSNRRPSSRFSSIHSSTRVIAAICALTQNDIKKIVAFSTSSQLGLIIVTICINQPYLAFLHVCTHAFFKAILFICSGSIIHSLHDEQDIRKIGGLFKAIPFTTAALIIASLSLTGMLFLTGFYSKELIIDTANTFCLWHSHYFLRTIRTTSLFYFNENNPLLINSVKRLLAVSIFAGFITSSKIPPMTIPQITIPDYLKRTAFAVTILGFILAFEISPATQNLKFKYPSNFFKFSNLLGISPLLYTASHHT</sequence>
<comment type="subcellular location">
    <subcellularLocation>
        <location evidence="1">Mitochondrion inner membrane</location>
        <topology evidence="1">Multi-pass membrane protein</topology>
    </subcellularLocation>
</comment>
<keyword evidence="10 18" id="KW-1133">Transmembrane helix</keyword>
<comment type="caution">
    <text evidence="21">The sequence shown here is derived from an EMBL/GenBank/DDBJ whole genome shotgun (WGS) entry which is preliminary data.</text>
</comment>
<evidence type="ECO:0000256" key="14">
    <source>
        <dbReference type="ARBA" id="ARBA00023136"/>
    </source>
</evidence>
<dbReference type="AlphaFoldDB" id="A0A4U1FA92"/>
<dbReference type="Pfam" id="PF00361">
    <property type="entry name" value="Proton_antipo_M"/>
    <property type="match status" value="1"/>
</dbReference>
<feature type="transmembrane region" description="Helical" evidence="18">
    <location>
        <begin position="230"/>
        <end position="252"/>
    </location>
</feature>
<evidence type="ECO:0000256" key="6">
    <source>
        <dbReference type="ARBA" id="ARBA00022692"/>
    </source>
</evidence>
<keyword evidence="6 18" id="KW-0812">Transmembrane</keyword>
<name>A0A4U1FA92_MONMO</name>
<evidence type="ECO:0000256" key="16">
    <source>
        <dbReference type="ARBA" id="ARBA00031027"/>
    </source>
</evidence>
<dbReference type="GO" id="GO:0015990">
    <property type="term" value="P:electron transport coupled proton transport"/>
    <property type="evidence" value="ECO:0007669"/>
    <property type="project" value="TreeGrafter"/>
</dbReference>
<dbReference type="Proteomes" id="UP000308365">
    <property type="component" value="Unassembled WGS sequence"/>
</dbReference>
<comment type="function">
    <text evidence="15">Core subunit of the mitochondrial membrane respiratory chain NADH dehydrogenase (Complex I) which catalyzes electron transfer from NADH through the respiratory chain, using ubiquinone as an electron acceptor. Essential for the catalytic activity and assembly of complex I.</text>
</comment>
<feature type="transmembrane region" description="Helical" evidence="18">
    <location>
        <begin position="133"/>
        <end position="152"/>
    </location>
</feature>
<evidence type="ECO:0000259" key="19">
    <source>
        <dbReference type="Pfam" id="PF00361"/>
    </source>
</evidence>
<keyword evidence="14 18" id="KW-0472">Membrane</keyword>